<keyword evidence="3" id="KW-1185">Reference proteome</keyword>
<keyword evidence="1" id="KW-0175">Coiled coil</keyword>
<proteinExistence type="predicted"/>
<name>A0AAQ4F846_AMBAM</name>
<accession>A0AAQ4F846</accession>
<evidence type="ECO:0000313" key="3">
    <source>
        <dbReference type="Proteomes" id="UP001321473"/>
    </source>
</evidence>
<dbReference type="GO" id="GO:0003697">
    <property type="term" value="F:single-stranded DNA binding"/>
    <property type="evidence" value="ECO:0007669"/>
    <property type="project" value="TreeGrafter"/>
</dbReference>
<dbReference type="AlphaFoldDB" id="A0AAQ4F846"/>
<dbReference type="EMBL" id="JARKHS020006252">
    <property type="protein sequence ID" value="KAK8782832.1"/>
    <property type="molecule type" value="Genomic_DNA"/>
</dbReference>
<evidence type="ECO:0000313" key="2">
    <source>
        <dbReference type="EMBL" id="KAK8782832.1"/>
    </source>
</evidence>
<dbReference type="Proteomes" id="UP001321473">
    <property type="component" value="Unassembled WGS sequence"/>
</dbReference>
<gene>
    <name evidence="2" type="ORF">V5799_015826</name>
</gene>
<comment type="caution">
    <text evidence="2">The sequence shown here is derived from an EMBL/GenBank/DDBJ whole genome shotgun (WGS) entry which is preliminary data.</text>
</comment>
<dbReference type="GO" id="GO:0005634">
    <property type="term" value="C:nucleus"/>
    <property type="evidence" value="ECO:0007669"/>
    <property type="project" value="TreeGrafter"/>
</dbReference>
<dbReference type="GO" id="GO:0030915">
    <property type="term" value="C:Smc5-Smc6 complex"/>
    <property type="evidence" value="ECO:0007669"/>
    <property type="project" value="TreeGrafter"/>
</dbReference>
<sequence length="238" mass="27419">MMRLQDVSNQRMELLRRRSREAYEATLWLRQNEGRFKGKVYAPIMTQIDLLEPSDAKYVEAQIPTNDLVAFVAERQDDLNAFLTAMRDTCNLSVNGVVMPSESLDAFQPRRPLSQISQYGFRAYVQSLFTAPDGVMRYLCKRYRVHDIPVGSAATEDCLSQLRTLGINRFFTEENLSIMVIVVRRCNDFFFIVSADTLMDIFFHQPAWKQRMVTVEVPNHFSTVEKMSIFLHGQGVGV</sequence>
<reference evidence="2 3" key="1">
    <citation type="journal article" date="2023" name="Arcadia Sci">
        <title>De novo assembly of a long-read Amblyomma americanum tick genome.</title>
        <authorList>
            <person name="Chou S."/>
            <person name="Poskanzer K.E."/>
            <person name="Rollins M."/>
            <person name="Thuy-Boun P.S."/>
        </authorList>
    </citation>
    <scope>NUCLEOTIDE SEQUENCE [LARGE SCALE GENOMIC DNA]</scope>
    <source>
        <strain evidence="2">F_SG_1</strain>
        <tissue evidence="2">Salivary glands</tissue>
    </source>
</reference>
<dbReference type="PANTHER" id="PTHR45916:SF1">
    <property type="entry name" value="STRUCTURAL MAINTENANCE OF CHROMOSOMES PROTEIN 5"/>
    <property type="match status" value="1"/>
</dbReference>
<evidence type="ECO:0000256" key="1">
    <source>
        <dbReference type="ARBA" id="ARBA00023054"/>
    </source>
</evidence>
<dbReference type="GO" id="GO:0000724">
    <property type="term" value="P:double-strand break repair via homologous recombination"/>
    <property type="evidence" value="ECO:0007669"/>
    <property type="project" value="TreeGrafter"/>
</dbReference>
<protein>
    <submittedName>
        <fullName evidence="2">Uncharacterized protein</fullName>
    </submittedName>
</protein>
<organism evidence="2 3">
    <name type="scientific">Amblyomma americanum</name>
    <name type="common">Lone star tick</name>
    <dbReference type="NCBI Taxonomy" id="6943"/>
    <lineage>
        <taxon>Eukaryota</taxon>
        <taxon>Metazoa</taxon>
        <taxon>Ecdysozoa</taxon>
        <taxon>Arthropoda</taxon>
        <taxon>Chelicerata</taxon>
        <taxon>Arachnida</taxon>
        <taxon>Acari</taxon>
        <taxon>Parasitiformes</taxon>
        <taxon>Ixodida</taxon>
        <taxon>Ixodoidea</taxon>
        <taxon>Ixodidae</taxon>
        <taxon>Amblyomminae</taxon>
        <taxon>Amblyomma</taxon>
    </lineage>
</organism>
<dbReference type="PANTHER" id="PTHR45916">
    <property type="entry name" value="STRUCTURAL MAINTENANCE OF CHROMOSOMES PROTEIN 5"/>
    <property type="match status" value="1"/>
</dbReference>